<feature type="compositionally biased region" description="Low complexity" evidence="5">
    <location>
        <begin position="1371"/>
        <end position="1410"/>
    </location>
</feature>
<feature type="domain" description="Timeless N-terminal" evidence="6">
    <location>
        <begin position="22"/>
        <end position="283"/>
    </location>
</feature>
<evidence type="ECO:0000256" key="2">
    <source>
        <dbReference type="ARBA" id="ARBA00008174"/>
    </source>
</evidence>
<evidence type="ECO:0000256" key="1">
    <source>
        <dbReference type="ARBA" id="ARBA00004123"/>
    </source>
</evidence>
<reference evidence="8" key="1">
    <citation type="submission" date="2021-03" db="EMBL/GenBank/DDBJ databases">
        <title>Chromosome level genome of the anhydrobiotic midge Polypedilum vanderplanki.</title>
        <authorList>
            <person name="Yoshida Y."/>
            <person name="Kikawada T."/>
            <person name="Gusev O."/>
        </authorList>
    </citation>
    <scope>NUCLEOTIDE SEQUENCE</scope>
    <source>
        <strain evidence="8">NIAS01</strain>
        <tissue evidence="8">Whole body or cell culture</tissue>
    </source>
</reference>
<feature type="compositionally biased region" description="Acidic residues" evidence="5">
    <location>
        <begin position="1499"/>
        <end position="1508"/>
    </location>
</feature>
<feature type="compositionally biased region" description="Polar residues" evidence="5">
    <location>
        <begin position="1311"/>
        <end position="1335"/>
    </location>
</feature>
<protein>
    <recommendedName>
        <fullName evidence="10">Timeless-like protein</fullName>
    </recommendedName>
</protein>
<evidence type="ECO:0000313" key="8">
    <source>
        <dbReference type="EMBL" id="KAG5666559.1"/>
    </source>
</evidence>
<feature type="compositionally biased region" description="Basic and acidic residues" evidence="5">
    <location>
        <begin position="975"/>
        <end position="994"/>
    </location>
</feature>
<dbReference type="PANTHER" id="PTHR22940:SF4">
    <property type="entry name" value="PROTEIN TIMELESS HOMOLOG"/>
    <property type="match status" value="1"/>
</dbReference>
<dbReference type="OrthoDB" id="310853at2759"/>
<evidence type="ECO:0008006" key="10">
    <source>
        <dbReference type="Google" id="ProtNLM"/>
    </source>
</evidence>
<feature type="region of interest" description="Disordered" evidence="5">
    <location>
        <begin position="1308"/>
        <end position="1517"/>
    </location>
</feature>
<comment type="similarity">
    <text evidence="2">Belongs to the timeless family.</text>
</comment>
<evidence type="ECO:0000256" key="3">
    <source>
        <dbReference type="ARBA" id="ARBA00023242"/>
    </source>
</evidence>
<comment type="caution">
    <text evidence="8">The sequence shown here is derived from an EMBL/GenBank/DDBJ whole genome shotgun (WGS) entry which is preliminary data.</text>
</comment>
<organism evidence="8 9">
    <name type="scientific">Polypedilum vanderplanki</name>
    <name type="common">Sleeping chironomid midge</name>
    <dbReference type="NCBI Taxonomy" id="319348"/>
    <lineage>
        <taxon>Eukaryota</taxon>
        <taxon>Metazoa</taxon>
        <taxon>Ecdysozoa</taxon>
        <taxon>Arthropoda</taxon>
        <taxon>Hexapoda</taxon>
        <taxon>Insecta</taxon>
        <taxon>Pterygota</taxon>
        <taxon>Neoptera</taxon>
        <taxon>Endopterygota</taxon>
        <taxon>Diptera</taxon>
        <taxon>Nematocera</taxon>
        <taxon>Chironomoidea</taxon>
        <taxon>Chironomidae</taxon>
        <taxon>Chironominae</taxon>
        <taxon>Polypedilum</taxon>
        <taxon>Polypedilum</taxon>
    </lineage>
</organism>
<dbReference type="GO" id="GO:0009649">
    <property type="term" value="P:entrainment of circadian clock"/>
    <property type="evidence" value="ECO:0007669"/>
    <property type="project" value="TreeGrafter"/>
</dbReference>
<dbReference type="PANTHER" id="PTHR22940">
    <property type="entry name" value="TIMEOUT/TIMELESS-2"/>
    <property type="match status" value="1"/>
</dbReference>
<feature type="region of interest" description="Disordered" evidence="5">
    <location>
        <begin position="674"/>
        <end position="702"/>
    </location>
</feature>
<dbReference type="GO" id="GO:0048511">
    <property type="term" value="P:rhythmic process"/>
    <property type="evidence" value="ECO:0007669"/>
    <property type="project" value="UniProtKB-KW"/>
</dbReference>
<keyword evidence="3" id="KW-0539">Nucleus</keyword>
<name>A0A9J6BA58_POLVA</name>
<accession>A0A9J6BA58</accession>
<dbReference type="GO" id="GO:0000076">
    <property type="term" value="P:DNA replication checkpoint signaling"/>
    <property type="evidence" value="ECO:0007669"/>
    <property type="project" value="TreeGrafter"/>
</dbReference>
<evidence type="ECO:0000256" key="4">
    <source>
        <dbReference type="ARBA" id="ARBA00023306"/>
    </source>
</evidence>
<dbReference type="GO" id="GO:0003677">
    <property type="term" value="F:DNA binding"/>
    <property type="evidence" value="ECO:0007669"/>
    <property type="project" value="TreeGrafter"/>
</dbReference>
<proteinExistence type="inferred from homology"/>
<evidence type="ECO:0000256" key="5">
    <source>
        <dbReference type="SAM" id="MobiDB-lite"/>
    </source>
</evidence>
<dbReference type="GO" id="GO:0031298">
    <property type="term" value="C:replication fork protection complex"/>
    <property type="evidence" value="ECO:0007669"/>
    <property type="project" value="TreeGrafter"/>
</dbReference>
<keyword evidence="4" id="KW-0131">Cell cycle</keyword>
<sequence>MSILLADIDATCSNLGYHDGNKYYIEDDTIQSLKHLIWILRRDNLDTHEYRRYIGHMKVVKTDLLPMLVCYCNNVDLSDVLLRLLVNLTNPAILFFRADLPKDNAGRRTYLDMVEISHSYKEAFGENREVWKSLAARLNKLLEIDVSDRMEEQNLIIERILVLTRNVLQVPTNVQYEKRVDNDMSVHDQILLALHESGMLEILLNSILSSRYENQFFLHSLEITYLIFRDQNVEMLAKSSLERSEAEKHADEQALVTARRIERERIMQQLPPARHSRFGGTYVYRNVKSISDKDLICHKPLERVFSNDLSRDKKKIKPNFRLIKDEDRYERQSAFQIRLLLREFCLKVLEFAFNNLVRQVRRVLERPSSEGSGHDQSYLLWAIRFFLQFNRLNDFKYEFVNEALSTGTIHWICNQIQHDADMVQNDKRMKINWNRRLQLGILAYREFLENIPVLEQQNDEEIKNLVMKLKSNVFYVIEYREIVIQLLLSYNENNFTRMYLRDLIDTANVYLKLMERFCQGSIMVQAKVKKNKTKKKKKKKEKIVEDQKSAEEKLQIRLAKLEAEWDSKISSNLSVVLANEINISDEEEIPKVNQDNDLPIAEQCKSNADNLLEFLENEEYEKAVILLRECRKIWSGEIFGFEGAQPEDELLTLKNLFVSSDNDKESAEDFWKSFNANDSEGENNDNEDEGNESYDDEEEEEETELKEVVMNFNDIEKRLLNPKIIRACTFVLQSWEKMSYREIKSAVTVLYRIAVNQKNPIMLMQAQLFRIFQQVVNSPNDNRYEELRKLAVYIVKQFVKVATKNPKIYAELLFFKSHRECYEIEFGYNEQWGSAESKSKAWTKAQEEQLRSLYMQNQESPQTDQDVIDWIVENLHDKSRNRRNVIKKLKELGLIFKAPTKKSNAAATNKNLFIKDEDDKLMELYDAHRLNENCLDKIMEVFNKKRSKKAVVKRMLQLGLIADESEILPARKKRNENYKREESEAQSDSERSEFSDSDDENEAPKKPTQFNGSNFNFNVNASQKLRNEVEETLKEAIQWIIESLNEAAEDFDEPSDEITDAIPLVPFTEAQKSALENQQFIELLKSINLIEPMENENYWKIPANMIPNELKERARMLNGGIIETLKKIESESEDEDAGDDLFSRLRAQHNALAYNNSDDDENHEKITKKQVKKLNTRFAKKLYHEIKFDHENLLLWLKNLIENKIMKKNDGNEIEAENDEQKEFLESEICEKFLNALSFEKIERKWKIPENLRVGDLKKRLKIFEDLENTGNDSENSDNEESLDSEKNSIKISSNASLKSVKKGAKKFQKISESSSGDEQRQNLSSDSENSNQTEMESKNRRRLLSSSDESTNFNDATLNSTKRSRKVSSDSDNSSIKSQSTNRTKSSTNRTRNLSTNLRKSKISNSNNIRSKRNESTDSKLSENSTKLSQKRQIESDSEDDSMIFIKKKKTKKQENSDEIAINTQELKQQLAELGESSDEDKDTNENVKGNKRKILDSSDDENEEISTNENEMNATNKLKKARRIIDSDDE</sequence>
<dbReference type="Pfam" id="PF26019">
    <property type="entry name" value="HTH_TIMELESS"/>
    <property type="match status" value="1"/>
</dbReference>
<dbReference type="Pfam" id="PF04821">
    <property type="entry name" value="TIMELESS"/>
    <property type="match status" value="1"/>
</dbReference>
<gene>
    <name evidence="8" type="ORF">PVAND_014577</name>
</gene>
<dbReference type="GO" id="GO:0006281">
    <property type="term" value="P:DNA repair"/>
    <property type="evidence" value="ECO:0007669"/>
    <property type="project" value="TreeGrafter"/>
</dbReference>
<dbReference type="EMBL" id="JADBJN010000004">
    <property type="protein sequence ID" value="KAG5666559.1"/>
    <property type="molecule type" value="Genomic_DNA"/>
</dbReference>
<feature type="compositionally biased region" description="Polar residues" evidence="5">
    <location>
        <begin position="1345"/>
        <end position="1360"/>
    </location>
</feature>
<feature type="compositionally biased region" description="Basic and acidic residues" evidence="5">
    <location>
        <begin position="1413"/>
        <end position="1422"/>
    </location>
</feature>
<dbReference type="GO" id="GO:0043111">
    <property type="term" value="P:replication fork arrest"/>
    <property type="evidence" value="ECO:0007669"/>
    <property type="project" value="TreeGrafter"/>
</dbReference>
<dbReference type="InterPro" id="IPR044998">
    <property type="entry name" value="Timeless"/>
</dbReference>
<feature type="region of interest" description="Disordered" evidence="5">
    <location>
        <begin position="1269"/>
        <end position="1289"/>
    </location>
</feature>
<evidence type="ECO:0000259" key="6">
    <source>
        <dbReference type="Pfam" id="PF04821"/>
    </source>
</evidence>
<keyword evidence="9" id="KW-1185">Reference proteome</keyword>
<feature type="region of interest" description="Disordered" evidence="5">
    <location>
        <begin position="973"/>
        <end position="1015"/>
    </location>
</feature>
<evidence type="ECO:0000313" key="9">
    <source>
        <dbReference type="Proteomes" id="UP001107558"/>
    </source>
</evidence>
<dbReference type="InterPro" id="IPR006906">
    <property type="entry name" value="Timeless_N"/>
</dbReference>
<comment type="subcellular location">
    <subcellularLocation>
        <location evidence="1">Nucleus</location>
    </subcellularLocation>
</comment>
<feature type="domain" description="Timeless C-terminal" evidence="7">
    <location>
        <begin position="1026"/>
        <end position="1111"/>
    </location>
</feature>
<feature type="compositionally biased region" description="Acidic residues" evidence="5">
    <location>
        <begin position="679"/>
        <end position="702"/>
    </location>
</feature>
<evidence type="ECO:0000259" key="7">
    <source>
        <dbReference type="Pfam" id="PF05029"/>
    </source>
</evidence>
<dbReference type="InterPro" id="IPR007725">
    <property type="entry name" value="TIMELESS_C"/>
</dbReference>
<dbReference type="Pfam" id="PF05029">
    <property type="entry name" value="TIMELESS_C"/>
    <property type="match status" value="1"/>
</dbReference>
<dbReference type="Proteomes" id="UP001107558">
    <property type="component" value="Chromosome 4"/>
</dbReference>